<dbReference type="InterPro" id="IPR027417">
    <property type="entry name" value="P-loop_NTPase"/>
</dbReference>
<dbReference type="PROSITE" id="PS51219">
    <property type="entry name" value="DPCK"/>
    <property type="match status" value="1"/>
</dbReference>
<dbReference type="FunCoup" id="A0A317XM32">
    <property type="interactions" value="182"/>
</dbReference>
<reference evidence="3 4" key="1">
    <citation type="journal article" date="2018" name="Mol. Biol. Evol.">
        <title>Broad Genomic Sampling Reveals a Smut Pathogenic Ancestry of the Fungal Clade Ustilaginomycotina.</title>
        <authorList>
            <person name="Kijpornyongpan T."/>
            <person name="Mondo S.J."/>
            <person name="Barry K."/>
            <person name="Sandor L."/>
            <person name="Lee J."/>
            <person name="Lipzen A."/>
            <person name="Pangilinan J."/>
            <person name="LaButti K."/>
            <person name="Hainaut M."/>
            <person name="Henrissat B."/>
            <person name="Grigoriev I.V."/>
            <person name="Spatafora J.W."/>
            <person name="Aime M.C."/>
        </authorList>
    </citation>
    <scope>NUCLEOTIDE SEQUENCE [LARGE SCALE GENOMIC DNA]</scope>
    <source>
        <strain evidence="3 4">MCA 3645</strain>
    </source>
</reference>
<evidence type="ECO:0000256" key="2">
    <source>
        <dbReference type="ARBA" id="ARBA00022840"/>
    </source>
</evidence>
<dbReference type="OrthoDB" id="247245at2759"/>
<accession>A0A317XM32</accession>
<evidence type="ECO:0000256" key="1">
    <source>
        <dbReference type="ARBA" id="ARBA00022741"/>
    </source>
</evidence>
<dbReference type="SUPFAM" id="SSF52540">
    <property type="entry name" value="P-loop containing nucleoside triphosphate hydrolases"/>
    <property type="match status" value="1"/>
</dbReference>
<dbReference type="STRING" id="1882483.A0A317XM32"/>
<dbReference type="Pfam" id="PF01121">
    <property type="entry name" value="CoaE"/>
    <property type="match status" value="1"/>
</dbReference>
<dbReference type="PANTHER" id="PTHR10695:SF46">
    <property type="entry name" value="BIFUNCTIONAL COENZYME A SYNTHASE-RELATED"/>
    <property type="match status" value="1"/>
</dbReference>
<dbReference type="GO" id="GO:0015937">
    <property type="term" value="P:coenzyme A biosynthetic process"/>
    <property type="evidence" value="ECO:0007669"/>
    <property type="project" value="InterPro"/>
</dbReference>
<name>A0A317XM32_9BASI</name>
<dbReference type="Gene3D" id="3.40.50.300">
    <property type="entry name" value="P-loop containing nucleotide triphosphate hydrolases"/>
    <property type="match status" value="1"/>
</dbReference>
<proteinExistence type="inferred from homology"/>
<keyword evidence="2" id="KW-0067">ATP-binding</keyword>
<keyword evidence="1" id="KW-0547">Nucleotide-binding</keyword>
<evidence type="ECO:0000313" key="3">
    <source>
        <dbReference type="EMBL" id="PWY99131.1"/>
    </source>
</evidence>
<dbReference type="NCBIfam" id="TIGR00152">
    <property type="entry name" value="dephospho-CoA kinase"/>
    <property type="match status" value="1"/>
</dbReference>
<gene>
    <name evidence="3" type="ORF">BCV70DRAFT_192170</name>
</gene>
<dbReference type="InterPro" id="IPR001977">
    <property type="entry name" value="Depp_CoAkinase"/>
</dbReference>
<dbReference type="GO" id="GO:0005524">
    <property type="term" value="F:ATP binding"/>
    <property type="evidence" value="ECO:0007669"/>
    <property type="project" value="UniProtKB-KW"/>
</dbReference>
<protein>
    <submittedName>
        <fullName evidence="3">CoaE-domain-containing protein</fullName>
    </submittedName>
</protein>
<dbReference type="InParanoid" id="A0A317XM32"/>
<sequence length="278" mass="30757">MLIVGLTGGIASGKSTVSYLISQHPARVPIIDLDILAREVVEPGQPALAKLAATFGESVLNPDGSLNRAELGRIAFSEPAKTRQLNKITHGAIRRRMAWQLVKYWLTGHKVVVVDTPLLVEAGLWKMAGEMVLVYCSREDQLKRMLARDGPTKGLTEQDAKQRLDAQLPLDDKLVYADTILDNTSALNHNAEQEGAAAPKWAQSLDRQTSLALRIQVDRMVERWTHRYQGLGALTWLVEWLLPPAGLFAGLWTAYARTSKVQQRLKQGTKPLPPSSKL</sequence>
<dbReference type="Proteomes" id="UP000246740">
    <property type="component" value="Unassembled WGS sequence"/>
</dbReference>
<keyword evidence="4" id="KW-1185">Reference proteome</keyword>
<organism evidence="3 4">
    <name type="scientific">Testicularia cyperi</name>
    <dbReference type="NCBI Taxonomy" id="1882483"/>
    <lineage>
        <taxon>Eukaryota</taxon>
        <taxon>Fungi</taxon>
        <taxon>Dikarya</taxon>
        <taxon>Basidiomycota</taxon>
        <taxon>Ustilaginomycotina</taxon>
        <taxon>Ustilaginomycetes</taxon>
        <taxon>Ustilaginales</taxon>
        <taxon>Anthracoideaceae</taxon>
        <taxon>Testicularia</taxon>
    </lineage>
</organism>
<dbReference type="CDD" id="cd02022">
    <property type="entry name" value="DPCK"/>
    <property type="match status" value="1"/>
</dbReference>
<dbReference type="EMBL" id="KZ819196">
    <property type="protein sequence ID" value="PWY99131.1"/>
    <property type="molecule type" value="Genomic_DNA"/>
</dbReference>
<evidence type="ECO:0000313" key="4">
    <source>
        <dbReference type="Proteomes" id="UP000246740"/>
    </source>
</evidence>
<dbReference type="PANTHER" id="PTHR10695">
    <property type="entry name" value="DEPHOSPHO-COA KINASE-RELATED"/>
    <property type="match status" value="1"/>
</dbReference>
<dbReference type="HAMAP" id="MF_00376">
    <property type="entry name" value="Dephospho_CoA_kinase"/>
    <property type="match status" value="1"/>
</dbReference>
<dbReference type="GO" id="GO:0004140">
    <property type="term" value="F:dephospho-CoA kinase activity"/>
    <property type="evidence" value="ECO:0007669"/>
    <property type="project" value="InterPro"/>
</dbReference>
<dbReference type="AlphaFoldDB" id="A0A317XM32"/>